<dbReference type="InterPro" id="IPR002831">
    <property type="entry name" value="Tscrpt_reg_TrmB_N"/>
</dbReference>
<gene>
    <name evidence="3" type="ORF">bsdtw1_04085</name>
</gene>
<comment type="caution">
    <text evidence="3">The sequence shown here is derived from an EMBL/GenBank/DDBJ whole genome shotgun (WGS) entry which is preliminary data.</text>
</comment>
<dbReference type="InterPro" id="IPR036390">
    <property type="entry name" value="WH_DNA-bd_sf"/>
</dbReference>
<dbReference type="EMBL" id="BLZR01000001">
    <property type="protein sequence ID" value="GFP77911.1"/>
    <property type="molecule type" value="Genomic_DNA"/>
</dbReference>
<protein>
    <recommendedName>
        <fullName evidence="5">TrmB family transcriptional regulator</fullName>
    </recommendedName>
</protein>
<dbReference type="CDD" id="cd09124">
    <property type="entry name" value="PLDc_like_TrmB_middle"/>
    <property type="match status" value="1"/>
</dbReference>
<feature type="domain" description="Transcription regulator TrmB N-terminal" evidence="1">
    <location>
        <begin position="8"/>
        <end position="74"/>
    </location>
</feature>
<dbReference type="InterPro" id="IPR051797">
    <property type="entry name" value="TrmB-like"/>
</dbReference>
<dbReference type="InterPro" id="IPR036388">
    <property type="entry name" value="WH-like_DNA-bd_sf"/>
</dbReference>
<organism evidence="3 4">
    <name type="scientific">Clostridium fungisolvens</name>
    <dbReference type="NCBI Taxonomy" id="1604897"/>
    <lineage>
        <taxon>Bacteria</taxon>
        <taxon>Bacillati</taxon>
        <taxon>Bacillota</taxon>
        <taxon>Clostridia</taxon>
        <taxon>Eubacteriales</taxon>
        <taxon>Clostridiaceae</taxon>
        <taxon>Clostridium</taxon>
    </lineage>
</organism>
<keyword evidence="4" id="KW-1185">Reference proteome</keyword>
<evidence type="ECO:0000259" key="2">
    <source>
        <dbReference type="Pfam" id="PF11495"/>
    </source>
</evidence>
<dbReference type="Pfam" id="PF11495">
    <property type="entry name" value="Regulator_TrmB"/>
    <property type="match status" value="1"/>
</dbReference>
<dbReference type="InterPro" id="IPR021586">
    <property type="entry name" value="Tscrpt_reg_TrmB_C"/>
</dbReference>
<reference evidence="3 4" key="1">
    <citation type="submission" date="2020-07" db="EMBL/GenBank/DDBJ databases">
        <title>A new beta-1,3-glucan-decomposing anaerobic bacterium isolated from anoxic soil subjected to biological soil disinfestation.</title>
        <authorList>
            <person name="Ueki A."/>
            <person name="Tonouchi A."/>
        </authorList>
    </citation>
    <scope>NUCLEOTIDE SEQUENCE [LARGE SCALE GENOMIC DNA]</scope>
    <source>
        <strain evidence="3 4">TW1</strain>
    </source>
</reference>
<dbReference type="SUPFAM" id="SSF46785">
    <property type="entry name" value="Winged helix' DNA-binding domain"/>
    <property type="match status" value="1"/>
</dbReference>
<dbReference type="Pfam" id="PF01978">
    <property type="entry name" value="TrmB"/>
    <property type="match status" value="1"/>
</dbReference>
<evidence type="ECO:0000313" key="3">
    <source>
        <dbReference type="EMBL" id="GFP77911.1"/>
    </source>
</evidence>
<dbReference type="AlphaFoldDB" id="A0A6V8SMC7"/>
<accession>A0A6V8SMC7</accession>
<evidence type="ECO:0000313" key="4">
    <source>
        <dbReference type="Proteomes" id="UP000580568"/>
    </source>
</evidence>
<dbReference type="Gene3D" id="1.10.10.10">
    <property type="entry name" value="Winged helix-like DNA-binding domain superfamily/Winged helix DNA-binding domain"/>
    <property type="match status" value="1"/>
</dbReference>
<proteinExistence type="predicted"/>
<sequence>MEDLINKLQDFNFTKTEAEVYICLLKNGELNGSQISKILNISRSSIYSSLENLYNRGNVLMLSGEPTVYKAQSPDTLINNIKNNYQNSIDILEKSLSNIDKFKLDDQYWNMKGYSNFIDTTKRLLLEAEKEVYISTTFELKLFEEEIKQLINKKIRVIVFSFESLDTSGLDIEYYHHESKSMFYGGRRWMMIVDNRKSLIANESRSGDILGTITENSLMVSIIAEHIHHDIYLLKLKNKYNQNMVTKDILINSGFELGSSVCGKNKDKY</sequence>
<evidence type="ECO:0008006" key="5">
    <source>
        <dbReference type="Google" id="ProtNLM"/>
    </source>
</evidence>
<dbReference type="Proteomes" id="UP000580568">
    <property type="component" value="Unassembled WGS sequence"/>
</dbReference>
<feature type="domain" description="Transcription regulator TrmB C-terminal" evidence="2">
    <location>
        <begin position="108"/>
        <end position="220"/>
    </location>
</feature>
<name>A0A6V8SMC7_9CLOT</name>
<dbReference type="PANTHER" id="PTHR34293">
    <property type="entry name" value="HTH-TYPE TRANSCRIPTIONAL REGULATOR TRMBL2"/>
    <property type="match status" value="1"/>
</dbReference>
<dbReference type="RefSeq" id="WP_183279245.1">
    <property type="nucleotide sequence ID" value="NZ_BLZR01000001.1"/>
</dbReference>
<dbReference type="PANTHER" id="PTHR34293:SF1">
    <property type="entry name" value="HTH-TYPE TRANSCRIPTIONAL REGULATOR TRMBL2"/>
    <property type="match status" value="1"/>
</dbReference>
<evidence type="ECO:0000259" key="1">
    <source>
        <dbReference type="Pfam" id="PF01978"/>
    </source>
</evidence>